<dbReference type="InParanoid" id="A0A540VEW7"/>
<dbReference type="FunCoup" id="A0A540VEW7">
    <property type="interactions" value="75"/>
</dbReference>
<proteinExistence type="inferred from homology"/>
<evidence type="ECO:0000313" key="8">
    <source>
        <dbReference type="EMBL" id="TQE95287.1"/>
    </source>
</evidence>
<evidence type="ECO:0000256" key="1">
    <source>
        <dbReference type="ARBA" id="ARBA00010555"/>
    </source>
</evidence>
<evidence type="ECO:0000259" key="7">
    <source>
        <dbReference type="Pfam" id="PF00149"/>
    </source>
</evidence>
<dbReference type="GO" id="GO:0004527">
    <property type="term" value="F:exonuclease activity"/>
    <property type="evidence" value="ECO:0007669"/>
    <property type="project" value="UniProtKB-KW"/>
</dbReference>
<protein>
    <recommendedName>
        <fullName evidence="2">Nuclease SbcCD subunit D</fullName>
    </recommendedName>
</protein>
<dbReference type="AlphaFoldDB" id="A0A540VEW7"/>
<evidence type="ECO:0000256" key="3">
    <source>
        <dbReference type="ARBA" id="ARBA00022722"/>
    </source>
</evidence>
<organism evidence="8 9">
    <name type="scientific">Litorilinea aerophila</name>
    <dbReference type="NCBI Taxonomy" id="1204385"/>
    <lineage>
        <taxon>Bacteria</taxon>
        <taxon>Bacillati</taxon>
        <taxon>Chloroflexota</taxon>
        <taxon>Caldilineae</taxon>
        <taxon>Caldilineales</taxon>
        <taxon>Caldilineaceae</taxon>
        <taxon>Litorilinea</taxon>
    </lineage>
</organism>
<dbReference type="Gene3D" id="3.60.21.10">
    <property type="match status" value="1"/>
</dbReference>
<dbReference type="InterPro" id="IPR041796">
    <property type="entry name" value="Mre11_N"/>
</dbReference>
<evidence type="ECO:0000256" key="4">
    <source>
        <dbReference type="ARBA" id="ARBA00022801"/>
    </source>
</evidence>
<evidence type="ECO:0000256" key="6">
    <source>
        <dbReference type="SAM" id="MobiDB-lite"/>
    </source>
</evidence>
<dbReference type="Pfam" id="PF00149">
    <property type="entry name" value="Metallophos"/>
    <property type="match status" value="1"/>
</dbReference>
<evidence type="ECO:0000256" key="2">
    <source>
        <dbReference type="ARBA" id="ARBA00013365"/>
    </source>
</evidence>
<feature type="domain" description="Calcineurin-like phosphoesterase" evidence="7">
    <location>
        <begin position="4"/>
        <end position="215"/>
    </location>
</feature>
<dbReference type="CDD" id="cd00840">
    <property type="entry name" value="MPP_Mre11_N"/>
    <property type="match status" value="1"/>
</dbReference>
<evidence type="ECO:0000313" key="9">
    <source>
        <dbReference type="Proteomes" id="UP000317371"/>
    </source>
</evidence>
<keyword evidence="9" id="KW-1185">Reference proteome</keyword>
<dbReference type="Proteomes" id="UP000317371">
    <property type="component" value="Unassembled WGS sequence"/>
</dbReference>
<keyword evidence="3" id="KW-0540">Nuclease</keyword>
<evidence type="ECO:0000256" key="5">
    <source>
        <dbReference type="ARBA" id="ARBA00022839"/>
    </source>
</evidence>
<comment type="similarity">
    <text evidence="1">Belongs to the SbcD family.</text>
</comment>
<accession>A0A540VEW7</accession>
<comment type="caution">
    <text evidence="8">The sequence shown here is derived from an EMBL/GenBank/DDBJ whole genome shotgun (WGS) entry which is preliminary data.</text>
</comment>
<keyword evidence="4" id="KW-0378">Hydrolase</keyword>
<name>A0A540VEW7_9CHLR</name>
<dbReference type="SUPFAM" id="SSF56300">
    <property type="entry name" value="Metallo-dependent phosphatases"/>
    <property type="match status" value="1"/>
</dbReference>
<dbReference type="RefSeq" id="WP_141610565.1">
    <property type="nucleotide sequence ID" value="NZ_VIGC02000015.1"/>
</dbReference>
<dbReference type="EMBL" id="VIGC01000015">
    <property type="protein sequence ID" value="TQE95287.1"/>
    <property type="molecule type" value="Genomic_DNA"/>
</dbReference>
<dbReference type="InterPro" id="IPR004843">
    <property type="entry name" value="Calcineurin-like_PHP"/>
</dbReference>
<dbReference type="PANTHER" id="PTHR30337">
    <property type="entry name" value="COMPONENT OF ATP-DEPENDENT DSDNA EXONUCLEASE"/>
    <property type="match status" value="1"/>
</dbReference>
<gene>
    <name evidence="8" type="ORF">FKZ61_13010</name>
</gene>
<sequence length="450" mass="49674">MQTRFLHFADCHLGYWQYNSRDRYNDFARAFFSIIDTAVAEEVDFVILAGDLFQKRAIDALTLNQAMRGLERLAAANIPCIAVEGNHERAYFQEHIGWMEFLALRELLILLTPEFSEGAVRLKPYTSRHGAYFDPVPGVRVYGLGYCGASTARAVESYAEALAAAPSDGVEYTIFVAHAGVEGVLANQAGGLSVRQWSVLRPHVDYLALGHIHKPFDFDDWIYNPGSPETCSVAEAAWPERGYYLVDVNTKQTEGPKHQARLCANPRRPFLRLTVKADLHTTPEALMDHCQELLARKARDLTPGSPQPVVEFLLTGVLPFDHAALDLARLESMVHETLSPLKVLLRNTTRGAEYGVAPTEGLGRAELERQVLAGLLNRDARFQPQSEAWAGLAVSLKQLALDGVDPDVLLDELEHRVRLLDTMAAESPAAEPSPKDPSPEGQAADTPDPA</sequence>
<keyword evidence="5 8" id="KW-0269">Exonuclease</keyword>
<dbReference type="PANTHER" id="PTHR30337:SF0">
    <property type="entry name" value="NUCLEASE SBCCD SUBUNIT D"/>
    <property type="match status" value="1"/>
</dbReference>
<feature type="region of interest" description="Disordered" evidence="6">
    <location>
        <begin position="422"/>
        <end position="450"/>
    </location>
</feature>
<dbReference type="InterPro" id="IPR029052">
    <property type="entry name" value="Metallo-depent_PP-like"/>
</dbReference>
<dbReference type="OrthoDB" id="9773856at2"/>
<dbReference type="InterPro" id="IPR050535">
    <property type="entry name" value="DNA_Repair-Maintenance_Comp"/>
</dbReference>
<reference evidence="8 9" key="1">
    <citation type="submission" date="2019-06" db="EMBL/GenBank/DDBJ databases">
        <title>Genome sequence of Litorilinea aerophila BAA-2444.</title>
        <authorList>
            <person name="Maclea K.S."/>
            <person name="Maurais E.G."/>
            <person name="Iannazzi L.C."/>
        </authorList>
    </citation>
    <scope>NUCLEOTIDE SEQUENCE [LARGE SCALE GENOMIC DNA]</scope>
    <source>
        <strain evidence="8 9">ATCC BAA-2444</strain>
    </source>
</reference>